<dbReference type="GO" id="GO:0003684">
    <property type="term" value="F:damaged DNA binding"/>
    <property type="evidence" value="ECO:0007669"/>
    <property type="project" value="InterPro"/>
</dbReference>
<comment type="caution">
    <text evidence="18">The sequence shown here is derived from an EMBL/GenBank/DDBJ whole genome shotgun (WGS) entry which is preliminary data.</text>
</comment>
<feature type="active site" description="Proton donor; for delta-elimination activity" evidence="15">
    <location>
        <position position="257"/>
    </location>
</feature>
<evidence type="ECO:0000256" key="5">
    <source>
        <dbReference type="ARBA" id="ARBA00022763"/>
    </source>
</evidence>
<dbReference type="PROSITE" id="PS51068">
    <property type="entry name" value="FPG_CAT"/>
    <property type="match status" value="1"/>
</dbReference>
<dbReference type="PROSITE" id="PS51066">
    <property type="entry name" value="ZF_FPG_2"/>
    <property type="match status" value="1"/>
</dbReference>
<evidence type="ECO:0000256" key="15">
    <source>
        <dbReference type="HAMAP-Rule" id="MF_00103"/>
    </source>
</evidence>
<dbReference type="FunFam" id="1.10.8.50:FF:000003">
    <property type="entry name" value="Formamidopyrimidine-DNA glycosylase"/>
    <property type="match status" value="1"/>
</dbReference>
<comment type="subunit">
    <text evidence="3 15">Monomer.</text>
</comment>
<reference evidence="18 19" key="1">
    <citation type="submission" date="2016-02" db="EMBL/GenBank/DDBJ databases">
        <title>Draft genome sequence of Thermodesulfatator sp. S606.</title>
        <authorList>
            <person name="Lai Q."/>
            <person name="Cao J."/>
            <person name="Dupont S."/>
            <person name="Shao Z."/>
            <person name="Jebbar M."/>
            <person name="Alain K."/>
        </authorList>
    </citation>
    <scope>NUCLEOTIDE SEQUENCE [LARGE SCALE GENOMIC DNA]</scope>
    <source>
        <strain evidence="18 19">S606</strain>
    </source>
</reference>
<comment type="caution">
    <text evidence="15">Lacks conserved residue(s) required for the propagation of feature annotation.</text>
</comment>
<evidence type="ECO:0000256" key="3">
    <source>
        <dbReference type="ARBA" id="ARBA00011245"/>
    </source>
</evidence>
<dbReference type="EC" id="4.2.99.18" evidence="15"/>
<evidence type="ECO:0000256" key="4">
    <source>
        <dbReference type="ARBA" id="ARBA00022723"/>
    </source>
</evidence>
<evidence type="ECO:0000256" key="10">
    <source>
        <dbReference type="ARBA" id="ARBA00023204"/>
    </source>
</evidence>
<feature type="active site" description="Proton donor; for beta-elimination activity" evidence="15">
    <location>
        <position position="56"/>
    </location>
</feature>
<dbReference type="SUPFAM" id="SSF81624">
    <property type="entry name" value="N-terminal domain of MutM-like DNA repair proteins"/>
    <property type="match status" value="1"/>
</dbReference>
<comment type="catalytic activity">
    <reaction evidence="1 15">
        <text>Hydrolysis of DNA containing ring-opened 7-methylguanine residues, releasing 2,6-diamino-4-hydroxy-5-(N-methyl)formamidopyrimidine.</text>
        <dbReference type="EC" id="3.2.2.23"/>
    </reaction>
</comment>
<dbReference type="SUPFAM" id="SSF46946">
    <property type="entry name" value="S13-like H2TH domain"/>
    <property type="match status" value="1"/>
</dbReference>
<gene>
    <name evidence="15" type="primary">mutM</name>
    <name evidence="15" type="synonym">fpg</name>
    <name evidence="18" type="ORF">TH606_03355</name>
</gene>
<dbReference type="InterPro" id="IPR010979">
    <property type="entry name" value="Ribosomal_uS13-like_H2TH"/>
</dbReference>
<dbReference type="Gene3D" id="1.10.8.50">
    <property type="match status" value="1"/>
</dbReference>
<evidence type="ECO:0000259" key="17">
    <source>
        <dbReference type="PROSITE" id="PS51068"/>
    </source>
</evidence>
<evidence type="ECO:0000256" key="8">
    <source>
        <dbReference type="ARBA" id="ARBA00022833"/>
    </source>
</evidence>
<dbReference type="NCBIfam" id="TIGR00577">
    <property type="entry name" value="fpg"/>
    <property type="match status" value="1"/>
</dbReference>
<evidence type="ECO:0000313" key="18">
    <source>
        <dbReference type="EMBL" id="OAG28083.1"/>
    </source>
</evidence>
<dbReference type="SMART" id="SM01232">
    <property type="entry name" value="H2TH"/>
    <property type="match status" value="1"/>
</dbReference>
<dbReference type="AlphaFoldDB" id="A0A177E801"/>
<dbReference type="InterPro" id="IPR015886">
    <property type="entry name" value="H2TH_FPG"/>
</dbReference>
<feature type="active site" description="Proton donor" evidence="15">
    <location>
        <position position="3"/>
    </location>
</feature>
<dbReference type="Pfam" id="PF01149">
    <property type="entry name" value="Fapy_DNA_glyco"/>
    <property type="match status" value="1"/>
</dbReference>
<dbReference type="PANTHER" id="PTHR22993:SF9">
    <property type="entry name" value="FORMAMIDOPYRIMIDINE-DNA GLYCOSYLASE"/>
    <property type="match status" value="1"/>
</dbReference>
<dbReference type="InterPro" id="IPR012319">
    <property type="entry name" value="FPG_cat"/>
</dbReference>
<comment type="cofactor">
    <cofactor evidence="15">
        <name>Zn(2+)</name>
        <dbReference type="ChEBI" id="CHEBI:29105"/>
    </cofactor>
    <text evidence="15">Binds 1 zinc ion per subunit.</text>
</comment>
<dbReference type="SUPFAM" id="SSF57716">
    <property type="entry name" value="Glucocorticoid receptor-like (DNA-binding domain)"/>
    <property type="match status" value="1"/>
</dbReference>
<keyword evidence="4 15" id="KW-0479">Metal-binding</keyword>
<comment type="similarity">
    <text evidence="2 15">Belongs to the FPG family.</text>
</comment>
<dbReference type="GO" id="GO:0008270">
    <property type="term" value="F:zinc ion binding"/>
    <property type="evidence" value="ECO:0007669"/>
    <property type="project" value="UniProtKB-UniRule"/>
</dbReference>
<organism evidence="18 19">
    <name type="scientific">Thermodesulfatator autotrophicus</name>
    <dbReference type="NCBI Taxonomy" id="1795632"/>
    <lineage>
        <taxon>Bacteria</taxon>
        <taxon>Pseudomonadati</taxon>
        <taxon>Thermodesulfobacteriota</taxon>
        <taxon>Thermodesulfobacteria</taxon>
        <taxon>Thermodesulfobacteriales</taxon>
        <taxon>Thermodesulfatatoraceae</taxon>
        <taxon>Thermodesulfatator</taxon>
    </lineage>
</organism>
<dbReference type="STRING" id="1795632.TH606_03355"/>
<dbReference type="SMART" id="SM00898">
    <property type="entry name" value="Fapy_DNA_glyco"/>
    <property type="match status" value="1"/>
</dbReference>
<evidence type="ECO:0000256" key="7">
    <source>
        <dbReference type="ARBA" id="ARBA00022801"/>
    </source>
</evidence>
<dbReference type="Pfam" id="PF06831">
    <property type="entry name" value="H2TH"/>
    <property type="match status" value="1"/>
</dbReference>
<dbReference type="GO" id="GO:0140078">
    <property type="term" value="F:class I DNA-(apurinic or apyrimidinic site) endonuclease activity"/>
    <property type="evidence" value="ECO:0007669"/>
    <property type="project" value="UniProtKB-EC"/>
</dbReference>
<keyword evidence="6 15" id="KW-0863">Zinc-finger</keyword>
<evidence type="ECO:0000256" key="9">
    <source>
        <dbReference type="ARBA" id="ARBA00023125"/>
    </source>
</evidence>
<dbReference type="Gene3D" id="3.20.190.10">
    <property type="entry name" value="MutM-like, N-terminal"/>
    <property type="match status" value="1"/>
</dbReference>
<dbReference type="NCBIfam" id="NF002211">
    <property type="entry name" value="PRK01103.1"/>
    <property type="match status" value="1"/>
</dbReference>
<dbReference type="InterPro" id="IPR020629">
    <property type="entry name" value="FPG_Glyclase"/>
</dbReference>
<dbReference type="GO" id="GO:0034039">
    <property type="term" value="F:8-oxo-7,8-dihydroguanine DNA N-glycosylase activity"/>
    <property type="evidence" value="ECO:0007669"/>
    <property type="project" value="TreeGrafter"/>
</dbReference>
<keyword evidence="12 15" id="KW-0511">Multifunctional enzyme</keyword>
<evidence type="ECO:0000256" key="13">
    <source>
        <dbReference type="ARBA" id="ARBA00023295"/>
    </source>
</evidence>
<dbReference type="RefSeq" id="WP_068541287.1">
    <property type="nucleotide sequence ID" value="NZ_LSFI01000012.1"/>
</dbReference>
<keyword evidence="19" id="KW-1185">Reference proteome</keyword>
<keyword evidence="5 15" id="KW-0227">DNA damage</keyword>
<sequence>MPELPEVETIKNSLEPLITGKTIIDCQVNLPKLISPADFAKKIKNQTIKRLKRRGKFLLIFLEKWVIMVHFKLTGQLIFIKNDLSPPPYTHVEFLLSKGRLFYADLRQFGRLMLWPKKNINEHPSLKKLGPEPFELDADSFFKILNKSPQKIKAFLLDQKKLAGLGNIYVDECLFRAGIHPARPANSLSLTEAQRLLLTIKETLQDAIKLGGSSVRNYVDGHGKAGQFQKKHLVYGKRGQPCPQCQKPLLYAHIASRGTTFCPFCQK</sequence>
<proteinExistence type="inferred from homology"/>
<dbReference type="OrthoDB" id="9800855at2"/>
<keyword evidence="13 15" id="KW-0326">Glycosidase</keyword>
<keyword evidence="9 15" id="KW-0238">DNA-binding</keyword>
<dbReference type="Proteomes" id="UP000076964">
    <property type="component" value="Unassembled WGS sequence"/>
</dbReference>
<comment type="function">
    <text evidence="15">Involved in base excision repair of DNA damaged by oxidation or by mutagenic agents. Acts as DNA glycosylase that recognizes and removes damaged bases. Has a preference for oxidized purines, such as 7,8-dihydro-8-oxoguanine (8-oxoG). Has AP (apurinic/apyrimidinic) lyase activity and introduces nicks in the DNA strand. Cleaves the DNA backbone by beta-delta elimination to generate a single-strand break at the site of the removed base with both 3'- and 5'-phosphates.</text>
</comment>
<keyword evidence="7 15" id="KW-0378">Hydrolase</keyword>
<comment type="catalytic activity">
    <reaction evidence="14 15">
        <text>2'-deoxyribonucleotide-(2'-deoxyribose 5'-phosphate)-2'-deoxyribonucleotide-DNA = a 3'-end 2'-deoxyribonucleotide-(2,3-dehydro-2,3-deoxyribose 5'-phosphate)-DNA + a 5'-end 5'-phospho-2'-deoxyribonucleoside-DNA + H(+)</text>
        <dbReference type="Rhea" id="RHEA:66592"/>
        <dbReference type="Rhea" id="RHEA-COMP:13180"/>
        <dbReference type="Rhea" id="RHEA-COMP:16897"/>
        <dbReference type="Rhea" id="RHEA-COMP:17067"/>
        <dbReference type="ChEBI" id="CHEBI:15378"/>
        <dbReference type="ChEBI" id="CHEBI:136412"/>
        <dbReference type="ChEBI" id="CHEBI:157695"/>
        <dbReference type="ChEBI" id="CHEBI:167181"/>
        <dbReference type="EC" id="4.2.99.18"/>
    </reaction>
</comment>
<evidence type="ECO:0000256" key="14">
    <source>
        <dbReference type="ARBA" id="ARBA00044632"/>
    </source>
</evidence>
<accession>A0A177E801</accession>
<evidence type="ECO:0000256" key="6">
    <source>
        <dbReference type="ARBA" id="ARBA00022771"/>
    </source>
</evidence>
<dbReference type="InterPro" id="IPR035937">
    <property type="entry name" value="FPG_N"/>
</dbReference>
<dbReference type="InterPro" id="IPR000214">
    <property type="entry name" value="Znf_DNA_glyclase/AP_lyase"/>
</dbReference>
<dbReference type="EC" id="3.2.2.23" evidence="15"/>
<evidence type="ECO:0000256" key="11">
    <source>
        <dbReference type="ARBA" id="ARBA00023239"/>
    </source>
</evidence>
<dbReference type="HAMAP" id="MF_00103">
    <property type="entry name" value="Fapy_DNA_glycosyl"/>
    <property type="match status" value="1"/>
</dbReference>
<dbReference type="EMBL" id="LSFI01000012">
    <property type="protein sequence ID" value="OAG28083.1"/>
    <property type="molecule type" value="Genomic_DNA"/>
</dbReference>
<keyword evidence="11 15" id="KW-0456">Lyase</keyword>
<keyword evidence="8 15" id="KW-0862">Zinc</keyword>
<evidence type="ECO:0000256" key="12">
    <source>
        <dbReference type="ARBA" id="ARBA00023268"/>
    </source>
</evidence>
<name>A0A177E801_9BACT</name>
<dbReference type="CDD" id="cd08966">
    <property type="entry name" value="EcFpg-like_N"/>
    <property type="match status" value="1"/>
</dbReference>
<feature type="active site" description="Schiff-base intermediate with DNA" evidence="15">
    <location>
        <position position="2"/>
    </location>
</feature>
<feature type="domain" description="Formamidopyrimidine-DNA glycosylase catalytic" evidence="17">
    <location>
        <begin position="2"/>
        <end position="110"/>
    </location>
</feature>
<evidence type="ECO:0000256" key="1">
    <source>
        <dbReference type="ARBA" id="ARBA00001668"/>
    </source>
</evidence>
<evidence type="ECO:0000313" key="19">
    <source>
        <dbReference type="Proteomes" id="UP000076964"/>
    </source>
</evidence>
<feature type="binding site" evidence="15">
    <location>
        <position position="107"/>
    </location>
    <ligand>
        <name>DNA</name>
        <dbReference type="ChEBI" id="CHEBI:16991"/>
    </ligand>
</feature>
<dbReference type="GO" id="GO:0006284">
    <property type="term" value="P:base-excision repair"/>
    <property type="evidence" value="ECO:0007669"/>
    <property type="project" value="InterPro"/>
</dbReference>
<evidence type="ECO:0000259" key="16">
    <source>
        <dbReference type="PROSITE" id="PS51066"/>
    </source>
</evidence>
<evidence type="ECO:0000256" key="2">
    <source>
        <dbReference type="ARBA" id="ARBA00009409"/>
    </source>
</evidence>
<dbReference type="PANTHER" id="PTHR22993">
    <property type="entry name" value="FORMAMIDOPYRIMIDINE-DNA GLYCOSYLASE"/>
    <property type="match status" value="1"/>
</dbReference>
<protein>
    <recommendedName>
        <fullName evidence="15">Formamidopyrimidine-DNA glycosylase</fullName>
        <shortName evidence="15">Fapy-DNA glycosylase</shortName>
        <ecNumber evidence="15">3.2.2.23</ecNumber>
    </recommendedName>
    <alternativeName>
        <fullName evidence="15">DNA-(apurinic or apyrimidinic site) lyase MutM</fullName>
        <shortName evidence="15">AP lyase MutM</shortName>
        <ecNumber evidence="15">4.2.99.18</ecNumber>
    </alternativeName>
</protein>
<keyword evidence="10 15" id="KW-0234">DNA repair</keyword>
<feature type="domain" description="FPG-type" evidence="16">
    <location>
        <begin position="233"/>
        <end position="267"/>
    </location>
</feature>